<dbReference type="Pfam" id="PF18860">
    <property type="entry name" value="AbiJ_NTD3"/>
    <property type="match status" value="1"/>
</dbReference>
<evidence type="ECO:0000313" key="2">
    <source>
        <dbReference type="EMBL" id="PHX54680.1"/>
    </source>
</evidence>
<dbReference type="OrthoDB" id="5106738at2"/>
<evidence type="ECO:0000313" key="3">
    <source>
        <dbReference type="Proteomes" id="UP000226442"/>
    </source>
</evidence>
<dbReference type="EMBL" id="NXIB02000084">
    <property type="protein sequence ID" value="PHX54680.1"/>
    <property type="molecule type" value="Genomic_DNA"/>
</dbReference>
<dbReference type="Proteomes" id="UP000226442">
    <property type="component" value="Unassembled WGS sequence"/>
</dbReference>
<feature type="domain" description="AbiJ-NTD3" evidence="1">
    <location>
        <begin position="2"/>
        <end position="166"/>
    </location>
</feature>
<proteinExistence type="predicted"/>
<reference evidence="2" key="1">
    <citation type="submission" date="2017-10" db="EMBL/GenBank/DDBJ databases">
        <title>Draft genome sequence of the planktic cyanobacteria Tychonema bourrellyi isolated from alpine lentic freshwater.</title>
        <authorList>
            <person name="Tett A."/>
            <person name="Armanini F."/>
            <person name="Asnicar F."/>
            <person name="Boscaini A."/>
            <person name="Pasolli E."/>
            <person name="Zolfo M."/>
            <person name="Donati C."/>
            <person name="Salmaso N."/>
            <person name="Segata N."/>
        </authorList>
    </citation>
    <scope>NUCLEOTIDE SEQUENCE</scope>
    <source>
        <strain evidence="2">FEM_GT703</strain>
    </source>
</reference>
<gene>
    <name evidence="2" type="ORF">CP500_014760</name>
</gene>
<evidence type="ECO:0000259" key="1">
    <source>
        <dbReference type="Pfam" id="PF18860"/>
    </source>
</evidence>
<organism evidence="2 3">
    <name type="scientific">Tychonema bourrellyi FEM_GT703</name>
    <dbReference type="NCBI Taxonomy" id="2040638"/>
    <lineage>
        <taxon>Bacteria</taxon>
        <taxon>Bacillati</taxon>
        <taxon>Cyanobacteriota</taxon>
        <taxon>Cyanophyceae</taxon>
        <taxon>Oscillatoriophycideae</taxon>
        <taxon>Oscillatoriales</taxon>
        <taxon>Microcoleaceae</taxon>
        <taxon>Tychonema</taxon>
    </lineage>
</organism>
<comment type="caution">
    <text evidence="2">The sequence shown here is derived from an EMBL/GenBank/DDBJ whole genome shotgun (WGS) entry which is preliminary data.</text>
</comment>
<dbReference type="RefSeq" id="WP_096830395.1">
    <property type="nucleotide sequence ID" value="NZ_NXIB02000084.1"/>
</dbReference>
<dbReference type="AlphaFoldDB" id="A0A2G4EYV2"/>
<sequence length="357" mass="41963">MQITELTRRNIIEALISRDKISGRLELFEFLELTWKLSEMPSTDSRFKDASGDIWQHMVNNNDWDEDYLFFRCLDIFKLPDQRFLHFLEQVIHPMVRPSETQQAEYANLINSYLVNDGYRLNATEQMSGCPVYKAIRVQGGVPSPIKNLIFAAKGDKPEIVLVDAVSNDIRITRNEENCLVYKELVPSSGLFWSDLVKWWAAQTNADPISDETEKALRQRLYDSLDSEPERLLFDSYFQRIHSLMQEPPALIPQIYLHYDPYTLRERNGQKELPRQRMDFLLLLPNSQRVVIEVDGKQHYADQDKANPKLYSEMVAEDRELKLRGYEVYRFGGYELQRGQQVVEDFFRKLFVQKGLF</sequence>
<name>A0A2G4EYV2_9CYAN</name>
<dbReference type="InterPro" id="IPR041427">
    <property type="entry name" value="AbiJ-NTD3"/>
</dbReference>
<keyword evidence="3" id="KW-1185">Reference proteome</keyword>
<protein>
    <recommendedName>
        <fullName evidence="1">AbiJ-NTD3 domain-containing protein</fullName>
    </recommendedName>
</protein>
<accession>A0A2G4EYV2</accession>